<dbReference type="InterPro" id="IPR036264">
    <property type="entry name" value="Bact_exopeptidase_dim_dom"/>
</dbReference>
<keyword evidence="4" id="KW-0378">Hydrolase</keyword>
<dbReference type="GO" id="GO:0008237">
    <property type="term" value="F:metallopeptidase activity"/>
    <property type="evidence" value="ECO:0007669"/>
    <property type="project" value="UniProtKB-KW"/>
</dbReference>
<dbReference type="Gene3D" id="3.40.630.10">
    <property type="entry name" value="Zn peptidases"/>
    <property type="match status" value="1"/>
</dbReference>
<dbReference type="GO" id="GO:0046872">
    <property type="term" value="F:metal ion binding"/>
    <property type="evidence" value="ECO:0007669"/>
    <property type="project" value="UniProtKB-UniRule"/>
</dbReference>
<protein>
    <submittedName>
        <fullName evidence="10">Peptidase T</fullName>
    </submittedName>
</protein>
<comment type="cofactor">
    <cofactor evidence="8">
        <name>a divalent metal cation</name>
        <dbReference type="ChEBI" id="CHEBI:60240"/>
    </cofactor>
    <text evidence="8">Binds 2 divalent metal cations per subunit.</text>
</comment>
<dbReference type="InterPro" id="IPR010162">
    <property type="entry name" value="PepT-like"/>
</dbReference>
<gene>
    <name evidence="10" type="primary">pepT_1</name>
    <name evidence="10" type="ORF">BN1048_00825</name>
</gene>
<evidence type="ECO:0000256" key="1">
    <source>
        <dbReference type="ARBA" id="ARBA00001947"/>
    </source>
</evidence>
<feature type="domain" description="Peptidase M20 dimerisation" evidence="9">
    <location>
        <begin position="180"/>
        <end position="272"/>
    </location>
</feature>
<dbReference type="Pfam" id="PF01546">
    <property type="entry name" value="Peptidase_M20"/>
    <property type="match status" value="1"/>
</dbReference>
<accession>A0A078M496</accession>
<keyword evidence="5" id="KW-0862">Zinc</keyword>
<evidence type="ECO:0000256" key="2">
    <source>
        <dbReference type="ARBA" id="ARBA00022670"/>
    </source>
</evidence>
<evidence type="ECO:0000256" key="3">
    <source>
        <dbReference type="ARBA" id="ARBA00022723"/>
    </source>
</evidence>
<dbReference type="SUPFAM" id="SSF55031">
    <property type="entry name" value="Bacterial exopeptidase dimerisation domain"/>
    <property type="match status" value="1"/>
</dbReference>
<proteinExistence type="inferred from homology"/>
<dbReference type="PANTHER" id="PTHR42994">
    <property type="entry name" value="PEPTIDASE T"/>
    <property type="match status" value="1"/>
</dbReference>
<evidence type="ECO:0000259" key="9">
    <source>
        <dbReference type="Pfam" id="PF07687"/>
    </source>
</evidence>
<evidence type="ECO:0000256" key="8">
    <source>
        <dbReference type="PIRSR" id="PIRSR001123-2"/>
    </source>
</evidence>
<comment type="cofactor">
    <cofactor evidence="1">
        <name>Zn(2+)</name>
        <dbReference type="ChEBI" id="CHEBI:29105"/>
    </cofactor>
</comment>
<dbReference type="InterPro" id="IPR008007">
    <property type="entry name" value="Peptidase_M42"/>
</dbReference>
<dbReference type="InterPro" id="IPR011650">
    <property type="entry name" value="Peptidase_M20_dimer"/>
</dbReference>
<keyword evidence="3 8" id="KW-0479">Metal-binding</keyword>
<evidence type="ECO:0000313" key="11">
    <source>
        <dbReference type="Proteomes" id="UP000044136"/>
    </source>
</evidence>
<evidence type="ECO:0000313" key="10">
    <source>
        <dbReference type="EMBL" id="CEA00117.1"/>
    </source>
</evidence>
<comment type="similarity">
    <text evidence="7">Belongs to the peptidase M42 family.</text>
</comment>
<keyword evidence="6" id="KW-0482">Metalloprotease</keyword>
<dbReference type="HOGENOM" id="CLU_021802_6_0_9"/>
<evidence type="ECO:0000256" key="5">
    <source>
        <dbReference type="ARBA" id="ARBA00022833"/>
    </source>
</evidence>
<evidence type="ECO:0000256" key="4">
    <source>
        <dbReference type="ARBA" id="ARBA00022801"/>
    </source>
</evidence>
<dbReference type="MEROPS" id="M20.018"/>
<keyword evidence="11" id="KW-1185">Reference proteome</keyword>
<dbReference type="AlphaFoldDB" id="A0A078M496"/>
<dbReference type="NCBIfam" id="TIGR01883">
    <property type="entry name" value="PepT-like"/>
    <property type="match status" value="1"/>
</dbReference>
<dbReference type="PIRSF" id="PIRSF001123">
    <property type="entry name" value="PepA_GA"/>
    <property type="match status" value="1"/>
</dbReference>
<keyword evidence="2" id="KW-0645">Protease</keyword>
<dbReference type="PROSITE" id="PS00759">
    <property type="entry name" value="ARGE_DAPE_CPG2_2"/>
    <property type="match status" value="1"/>
</dbReference>
<dbReference type="Gene3D" id="3.30.70.360">
    <property type="match status" value="1"/>
</dbReference>
<sequence length="374" mass="40076">MNKERLTEQFLEIVQIDSESGQERRVADYLLGLLNELELAGFEDDTQEITGYGAGNLIFTLKGEENISPVAFMVHMDTVTPGIGVKPHIKDGYVYSDGTTILGADDKAGISAVIEAVRVLKEENVPHGDVEVIITVGEETGLIGAKALDINNIKSKFGYAVDGTGPVGTIVNRAPTQTKIKATIFGKKAHAGIEPEKGVSAINLAAKAISKMHLGRIDEETTSNIGTIKGGQATNIVADNVEILAEVRSLSDEKLHIESDKIKKAFEETAAELGGSADVQVDVMYPALHAPKEDPVITTAAEAIKNIGRNTDIISLGGGSDGNIFHGQGVPTAILGVGYEYIHTTSERMPLEELYKMTELIIEIVKVHYANESK</sequence>
<name>A0A078M496_9STAP</name>
<dbReference type="GO" id="GO:0004177">
    <property type="term" value="F:aminopeptidase activity"/>
    <property type="evidence" value="ECO:0007669"/>
    <property type="project" value="UniProtKB-UniRule"/>
</dbReference>
<reference evidence="10 11" key="1">
    <citation type="submission" date="2014-07" db="EMBL/GenBank/DDBJ databases">
        <authorList>
            <person name="Urmite Genomes Urmite Genomes"/>
        </authorList>
    </citation>
    <scope>NUCLEOTIDE SEQUENCE [LARGE SCALE GENOMIC DNA]</scope>
    <source>
        <strain evidence="10 11">13MG44_air</strain>
    </source>
</reference>
<dbReference type="InterPro" id="IPR001261">
    <property type="entry name" value="ArgE/DapE_CS"/>
</dbReference>
<dbReference type="InterPro" id="IPR002933">
    <property type="entry name" value="Peptidase_M20"/>
</dbReference>
<feature type="binding site" evidence="8">
    <location>
        <position position="343"/>
    </location>
    <ligand>
        <name>Zn(2+)</name>
        <dbReference type="ChEBI" id="CHEBI:29105"/>
        <label>2</label>
    </ligand>
</feature>
<dbReference type="PANTHER" id="PTHR42994:SF2">
    <property type="entry name" value="PEPTIDASE"/>
    <property type="match status" value="1"/>
</dbReference>
<dbReference type="SUPFAM" id="SSF53187">
    <property type="entry name" value="Zn-dependent exopeptidases"/>
    <property type="match status" value="1"/>
</dbReference>
<dbReference type="RefSeq" id="WP_035808731.1">
    <property type="nucleotide sequence ID" value="NZ_CCSE01000001.1"/>
</dbReference>
<dbReference type="Pfam" id="PF07687">
    <property type="entry name" value="M20_dimer"/>
    <property type="match status" value="1"/>
</dbReference>
<dbReference type="GO" id="GO:0006508">
    <property type="term" value="P:proteolysis"/>
    <property type="evidence" value="ECO:0007669"/>
    <property type="project" value="UniProtKB-KW"/>
</dbReference>
<dbReference type="Proteomes" id="UP000044136">
    <property type="component" value="Unassembled WGS sequence"/>
</dbReference>
<dbReference type="EMBL" id="CCSE01000001">
    <property type="protein sequence ID" value="CEA00117.1"/>
    <property type="molecule type" value="Genomic_DNA"/>
</dbReference>
<dbReference type="eggNOG" id="COG2195">
    <property type="taxonomic scope" value="Bacteria"/>
</dbReference>
<dbReference type="STRING" id="1461582.BN1048_00825"/>
<evidence type="ECO:0000256" key="7">
    <source>
        <dbReference type="PIRNR" id="PIRNR001123"/>
    </source>
</evidence>
<evidence type="ECO:0000256" key="6">
    <source>
        <dbReference type="ARBA" id="ARBA00023049"/>
    </source>
</evidence>
<organism evidence="10 11">
    <name type="scientific">Jeotgalicoccus saudimassiliensis</name>
    <dbReference type="NCBI Taxonomy" id="1461582"/>
    <lineage>
        <taxon>Bacteria</taxon>
        <taxon>Bacillati</taxon>
        <taxon>Bacillota</taxon>
        <taxon>Bacilli</taxon>
        <taxon>Bacillales</taxon>
        <taxon>Staphylococcaceae</taxon>
        <taxon>Jeotgalicoccus</taxon>
    </lineage>
</organism>
<dbReference type="OrthoDB" id="9776600at2"/>